<dbReference type="GO" id="GO:0005096">
    <property type="term" value="F:GTPase activator activity"/>
    <property type="evidence" value="ECO:0007669"/>
    <property type="project" value="UniProtKB-KW"/>
</dbReference>
<dbReference type="InterPro" id="IPR000195">
    <property type="entry name" value="Rab-GAP-TBC_dom"/>
</dbReference>
<accession>A0AAV2T944</accession>
<protein>
    <recommendedName>
        <fullName evidence="3">Rab-GAP TBC domain-containing protein</fullName>
    </recommendedName>
</protein>
<dbReference type="AlphaFoldDB" id="A0AAV2T944"/>
<evidence type="ECO:0000259" key="3">
    <source>
        <dbReference type="PROSITE" id="PS50086"/>
    </source>
</evidence>
<evidence type="ECO:0000256" key="1">
    <source>
        <dbReference type="ARBA" id="ARBA00022468"/>
    </source>
</evidence>
<dbReference type="InterPro" id="IPR035969">
    <property type="entry name" value="Rab-GAP_TBC_sf"/>
</dbReference>
<feature type="region of interest" description="Disordered" evidence="2">
    <location>
        <begin position="522"/>
        <end position="558"/>
    </location>
</feature>
<evidence type="ECO:0000313" key="5">
    <source>
        <dbReference type="Proteomes" id="UP001497525"/>
    </source>
</evidence>
<feature type="compositionally biased region" description="Polar residues" evidence="2">
    <location>
        <begin position="543"/>
        <end position="558"/>
    </location>
</feature>
<dbReference type="SUPFAM" id="SSF47923">
    <property type="entry name" value="Ypt/Rab-GAP domain of gyp1p"/>
    <property type="match status" value="2"/>
</dbReference>
<feature type="domain" description="Rab-GAP TBC" evidence="3">
    <location>
        <begin position="216"/>
        <end position="427"/>
    </location>
</feature>
<dbReference type="Gene3D" id="1.10.8.270">
    <property type="entry name" value="putative rabgap domain of human tbc1 domain family member 14 like domains"/>
    <property type="match status" value="1"/>
</dbReference>
<dbReference type="Pfam" id="PF00566">
    <property type="entry name" value="RabGAP-TBC"/>
    <property type="match status" value="1"/>
</dbReference>
<name>A0AAV2T944_CALDB</name>
<evidence type="ECO:0000313" key="4">
    <source>
        <dbReference type="EMBL" id="CAL5133670.1"/>
    </source>
</evidence>
<evidence type="ECO:0000256" key="2">
    <source>
        <dbReference type="SAM" id="MobiDB-lite"/>
    </source>
</evidence>
<proteinExistence type="predicted"/>
<sequence length="708" mass="80674">MSPPASHSGVDREVVYVKAKIGLGAEGDSYKKFAIDPNITNYDIFLSILSRCFNIRSDFAVSYLATDDYGEQFYLPLQSDWDLDAAILTSSDPTLRIKVTTNNNKSSYLRDWDVVVPGDVRTNHRRTIDQLTTQPLSSTARRLSFQTTSVLSQLTQRFEKTVASVQRAIGLRSDPESEFSEAGKEPISDAEFRLYLDGIGRVVYLERFCWDVYRGGLEPSLRKVGWRLLLSVFPPETSGQERIILLESKGRQYASMKEDWKQAYAQGRLTEQQLATLASVSIDVVRTDWTNEYYMGESNRYRVCQLFDLLATYCIYHPTVGYNQGMSDLASPLLVIQGDEAPAYLCFCALMDRLKVNFCSSQQQGLITKMQHLHDLLVYTDPAFGRFLRVHDLADLYFTQRWLLLELKREFTFDECIQLFEVQWAIMCLMKRVANGGTTSNSLSQEYLTLAEHPPNFDLIFERNPSPSNSKTVYPPSYSARDVSLINSLVGTNYVVRLPGKNTSSLHRFAYQDIARSPIHFPLPESSSASPTEDIESPKLRNSVDSIESGASSNCHQPNSYRHLPSMLSCDIPFESDLEIKRSNLSSPEEISLTDQTRPIDQPRSQLPSKHSFSSETHLIHLRDSVARLPPPDQLGQGNPFLLFLCLSLMLEYRDTILLTVTEPSDMISFYQRKSKHHCMMRILNRARTLFTRYLSDQKWTSQISCSR</sequence>
<reference evidence="4" key="1">
    <citation type="submission" date="2024-06" db="EMBL/GenBank/DDBJ databases">
        <authorList>
            <person name="Liu X."/>
            <person name="Lenzi L."/>
            <person name="Haldenby T S."/>
            <person name="Uol C."/>
        </authorList>
    </citation>
    <scope>NUCLEOTIDE SEQUENCE</scope>
</reference>
<dbReference type="Gene3D" id="1.10.472.80">
    <property type="entry name" value="Ypt/Rab-GAP domain of gyp1p, domain 3"/>
    <property type="match status" value="1"/>
</dbReference>
<dbReference type="Proteomes" id="UP001497525">
    <property type="component" value="Unassembled WGS sequence"/>
</dbReference>
<comment type="caution">
    <text evidence="4">The sequence shown here is derived from an EMBL/GenBank/DDBJ whole genome shotgun (WGS) entry which is preliminary data.</text>
</comment>
<dbReference type="PANTHER" id="PTHR22957">
    <property type="entry name" value="TBC1 DOMAIN FAMILY MEMBER GTPASE-ACTIVATING PROTEIN"/>
    <property type="match status" value="1"/>
</dbReference>
<dbReference type="PROSITE" id="PS50086">
    <property type="entry name" value="TBC_RABGAP"/>
    <property type="match status" value="1"/>
</dbReference>
<gene>
    <name evidence="4" type="ORF">CDAUBV1_LOCUS6930</name>
</gene>
<dbReference type="EMBL" id="CAXLJL010000157">
    <property type="protein sequence ID" value="CAL5133670.1"/>
    <property type="molecule type" value="Genomic_DNA"/>
</dbReference>
<organism evidence="4 5">
    <name type="scientific">Calicophoron daubneyi</name>
    <name type="common">Rumen fluke</name>
    <name type="synonym">Paramphistomum daubneyi</name>
    <dbReference type="NCBI Taxonomy" id="300641"/>
    <lineage>
        <taxon>Eukaryota</taxon>
        <taxon>Metazoa</taxon>
        <taxon>Spiralia</taxon>
        <taxon>Lophotrochozoa</taxon>
        <taxon>Platyhelminthes</taxon>
        <taxon>Trematoda</taxon>
        <taxon>Digenea</taxon>
        <taxon>Plagiorchiida</taxon>
        <taxon>Pronocephalata</taxon>
        <taxon>Paramphistomoidea</taxon>
        <taxon>Paramphistomidae</taxon>
        <taxon>Calicophoron</taxon>
    </lineage>
</organism>
<keyword evidence="1" id="KW-0343">GTPase activation</keyword>
<dbReference type="SMART" id="SM00164">
    <property type="entry name" value="TBC"/>
    <property type="match status" value="1"/>
</dbReference>
<feature type="region of interest" description="Disordered" evidence="2">
    <location>
        <begin position="585"/>
        <end position="615"/>
    </location>
</feature>
<dbReference type="PANTHER" id="PTHR22957:SF333">
    <property type="entry name" value="TBC1 DOMAIN FAMILY MEMBER 25"/>
    <property type="match status" value="1"/>
</dbReference>